<gene>
    <name evidence="1" type="ORF">MA20_11705</name>
</gene>
<protein>
    <submittedName>
        <fullName evidence="1">Uncharacterized protein</fullName>
    </submittedName>
</protein>
<name>A0A0A3XYM9_BRAJP</name>
<sequence length="191" mass="21312">MAVEMITLRLVGVGPMLMHSSRLADPFDPTGKALKKLTGKQHKTDADHHRIAELEFFGSLWLYEGRPCLPPAAIKGALVTGAKAMRKGKATKAAFVAEGPAMLEYDGPKTVEELWADERFRYREIVRVGESRVARTRPCFDGWSATVRGSFITTILNRDDLVGYFRMAGPFGIGDHRPDFGRFLIEESQLE</sequence>
<dbReference type="AlphaFoldDB" id="A0A0A3XYM9"/>
<organism evidence="1 2">
    <name type="scientific">Bradyrhizobium japonicum</name>
    <dbReference type="NCBI Taxonomy" id="375"/>
    <lineage>
        <taxon>Bacteria</taxon>
        <taxon>Pseudomonadati</taxon>
        <taxon>Pseudomonadota</taxon>
        <taxon>Alphaproteobacteria</taxon>
        <taxon>Hyphomicrobiales</taxon>
        <taxon>Nitrobacteraceae</taxon>
        <taxon>Bradyrhizobium</taxon>
    </lineage>
</organism>
<dbReference type="Proteomes" id="UP000030377">
    <property type="component" value="Unassembled WGS sequence"/>
</dbReference>
<accession>A0A0A3XYM9</accession>
<reference evidence="1 2" key="1">
    <citation type="submission" date="2014-09" db="EMBL/GenBank/DDBJ databases">
        <title>Draft genome of Bradyrhizobium japonicum Is-34.</title>
        <authorList>
            <person name="Tsurumaru H."/>
            <person name="Yamakawa T."/>
            <person name="Hashimoto S."/>
            <person name="Okizaki K."/>
            <person name="Kanesaki Y."/>
            <person name="Yoshikawa H."/>
            <person name="Yajima S."/>
        </authorList>
    </citation>
    <scope>NUCLEOTIDE SEQUENCE [LARGE SCALE GENOMIC DNA]</scope>
    <source>
        <strain evidence="1 2">Is-34</strain>
    </source>
</reference>
<evidence type="ECO:0000313" key="1">
    <source>
        <dbReference type="EMBL" id="KGT79537.1"/>
    </source>
</evidence>
<dbReference type="RefSeq" id="WP_041955267.1">
    <property type="nucleotide sequence ID" value="NZ_JANUDG010000001.1"/>
</dbReference>
<evidence type="ECO:0000313" key="2">
    <source>
        <dbReference type="Proteomes" id="UP000030377"/>
    </source>
</evidence>
<dbReference type="EMBL" id="JRPN01000010">
    <property type="protein sequence ID" value="KGT79537.1"/>
    <property type="molecule type" value="Genomic_DNA"/>
</dbReference>
<proteinExistence type="predicted"/>
<comment type="caution">
    <text evidence="1">The sequence shown here is derived from an EMBL/GenBank/DDBJ whole genome shotgun (WGS) entry which is preliminary data.</text>
</comment>